<dbReference type="Gene3D" id="3.40.1790.10">
    <property type="entry name" value="Indigoidine synthase domain"/>
    <property type="match status" value="1"/>
</dbReference>
<dbReference type="AlphaFoldDB" id="A0A6A6UJ72"/>
<proteinExistence type="predicted"/>
<dbReference type="SUPFAM" id="SSF110581">
    <property type="entry name" value="Indigoidine synthase A-like"/>
    <property type="match status" value="1"/>
</dbReference>
<dbReference type="OrthoDB" id="198885at2759"/>
<evidence type="ECO:0000259" key="6">
    <source>
        <dbReference type="Pfam" id="PF00294"/>
    </source>
</evidence>
<evidence type="ECO:0000256" key="2">
    <source>
        <dbReference type="ARBA" id="ARBA00022801"/>
    </source>
</evidence>
<dbReference type="InterPro" id="IPR011611">
    <property type="entry name" value="PfkB_dom"/>
</dbReference>
<evidence type="ECO:0000256" key="5">
    <source>
        <dbReference type="ARBA" id="ARBA00023295"/>
    </source>
</evidence>
<dbReference type="Gene3D" id="3.40.1190.20">
    <property type="match status" value="1"/>
</dbReference>
<dbReference type="PANTHER" id="PTHR42909">
    <property type="entry name" value="ZGC:136858"/>
    <property type="match status" value="1"/>
</dbReference>
<accession>A0A6A6UJ72</accession>
<protein>
    <recommendedName>
        <fullName evidence="6">Carbohydrate kinase PfkB domain-containing protein</fullName>
    </recommendedName>
</protein>
<dbReference type="GO" id="GO:0005737">
    <property type="term" value="C:cytoplasm"/>
    <property type="evidence" value="ECO:0007669"/>
    <property type="project" value="TreeGrafter"/>
</dbReference>
<keyword evidence="8" id="KW-1185">Reference proteome</keyword>
<feature type="domain" description="Carbohydrate kinase PfkB" evidence="6">
    <location>
        <begin position="709"/>
        <end position="761"/>
    </location>
</feature>
<name>A0A6A6UJ72_9PEZI</name>
<organism evidence="7 8">
    <name type="scientific">Microthyrium microscopicum</name>
    <dbReference type="NCBI Taxonomy" id="703497"/>
    <lineage>
        <taxon>Eukaryota</taxon>
        <taxon>Fungi</taxon>
        <taxon>Dikarya</taxon>
        <taxon>Ascomycota</taxon>
        <taxon>Pezizomycotina</taxon>
        <taxon>Dothideomycetes</taxon>
        <taxon>Dothideomycetes incertae sedis</taxon>
        <taxon>Microthyriales</taxon>
        <taxon>Microthyriaceae</taxon>
        <taxon>Microthyrium</taxon>
    </lineage>
</organism>
<dbReference type="SUPFAM" id="SSF53613">
    <property type="entry name" value="Ribokinase-like"/>
    <property type="match status" value="1"/>
</dbReference>
<dbReference type="CDD" id="cd01941">
    <property type="entry name" value="YeiC_kinase_like"/>
    <property type="match status" value="1"/>
</dbReference>
<keyword evidence="3" id="KW-0464">Manganese</keyword>
<keyword evidence="4" id="KW-0456">Lyase</keyword>
<dbReference type="GO" id="GO:0016798">
    <property type="term" value="F:hydrolase activity, acting on glycosyl bonds"/>
    <property type="evidence" value="ECO:0007669"/>
    <property type="project" value="UniProtKB-KW"/>
</dbReference>
<keyword evidence="5" id="KW-0326">Glycosidase</keyword>
<dbReference type="GO" id="GO:0004730">
    <property type="term" value="F:pseudouridylate synthase activity"/>
    <property type="evidence" value="ECO:0007669"/>
    <property type="project" value="InterPro"/>
</dbReference>
<dbReference type="GO" id="GO:0046872">
    <property type="term" value="F:metal ion binding"/>
    <property type="evidence" value="ECO:0007669"/>
    <property type="project" value="UniProtKB-KW"/>
</dbReference>
<dbReference type="Proteomes" id="UP000799302">
    <property type="component" value="Unassembled WGS sequence"/>
</dbReference>
<sequence>MKHQDGMLYDTSHLFSDLDDIDTYSFALTFYSTVLDRRENQYLKVSEEVRDAVDSQKPIVALESAIYTHGFPYPENLALASELESLVRVNGGVPATIGIIDGVAKVGLTPEELIRLASSAGDPNTVKRYSGGTTIAGTMDLARRTFIQVFATGGLGGVHRGAESSMDISADLKALGCVPVAVISSGCKAFLDLPRTLEYLETQGVPVATFADGREGDVDFPAFWSRDSGLKSPAVVRDELEAARIIHAHFALQLQTGLHFANPIPIEASIPKEEMDLAIAQAIEEADAAGATGNANTPFILAKIKEITQSRSIPANRALIISNVVRATNVAKELKNLYQQDPQLEKKTSFLLQESYLGTSIPPSASDAQPKHIEKTAPLEPDIIVAGSLAMDTSCNHRPHSQKDMQDVAQYTSNPAIITQRPGGVGYNIAKAAHLLQVNTHLSTLVGADLPGQMLLTAVKSMGMATSRIIETSHKRTAQYVATNKLDNNLVVGMADMRIMEQGTTRRNESRWRTAFASSKRQWLAVDANWSAKTYLWWLICAKQSNCKVLAEPVSQAKAGRLINPDADEVVVYPNHLVHITTPNIMELQAMHRKALETGSLDQSSPWFAAVDFAAEGEIVSILERFSSSSLAEQGVPQIAIGLLPLIPCIITTLGPDGLLLAQIINKGDERLDDPEFQKHLVSAAEGVITNDAIGGVYMRLFGPAELVKDKDIVSVNGVGDTFAGALLAAMVTTGDPVEECVEFAQKAAVLSLKSEEAVSPELASLVPELMPRGKAVADTFIDRNYTV</sequence>
<dbReference type="InterPro" id="IPR022830">
    <property type="entry name" value="Indigdn_synthA-like"/>
</dbReference>
<evidence type="ECO:0000313" key="8">
    <source>
        <dbReference type="Proteomes" id="UP000799302"/>
    </source>
</evidence>
<reference evidence="7" key="1">
    <citation type="journal article" date="2020" name="Stud. Mycol.">
        <title>101 Dothideomycetes genomes: a test case for predicting lifestyles and emergence of pathogens.</title>
        <authorList>
            <person name="Haridas S."/>
            <person name="Albert R."/>
            <person name="Binder M."/>
            <person name="Bloem J."/>
            <person name="Labutti K."/>
            <person name="Salamov A."/>
            <person name="Andreopoulos B."/>
            <person name="Baker S."/>
            <person name="Barry K."/>
            <person name="Bills G."/>
            <person name="Bluhm B."/>
            <person name="Cannon C."/>
            <person name="Castanera R."/>
            <person name="Culley D."/>
            <person name="Daum C."/>
            <person name="Ezra D."/>
            <person name="Gonzalez J."/>
            <person name="Henrissat B."/>
            <person name="Kuo A."/>
            <person name="Liang C."/>
            <person name="Lipzen A."/>
            <person name="Lutzoni F."/>
            <person name="Magnuson J."/>
            <person name="Mondo S."/>
            <person name="Nolan M."/>
            <person name="Ohm R."/>
            <person name="Pangilinan J."/>
            <person name="Park H.-J."/>
            <person name="Ramirez L."/>
            <person name="Alfaro M."/>
            <person name="Sun H."/>
            <person name="Tritt A."/>
            <person name="Yoshinaga Y."/>
            <person name="Zwiers L.-H."/>
            <person name="Turgeon B."/>
            <person name="Goodwin S."/>
            <person name="Spatafora J."/>
            <person name="Crous P."/>
            <person name="Grigoriev I."/>
        </authorList>
    </citation>
    <scope>NUCLEOTIDE SEQUENCE</scope>
    <source>
        <strain evidence="7">CBS 115976</strain>
    </source>
</reference>
<keyword evidence="1" id="KW-0479">Metal-binding</keyword>
<dbReference type="Pfam" id="PF00294">
    <property type="entry name" value="PfkB"/>
    <property type="match status" value="2"/>
</dbReference>
<dbReference type="EMBL" id="MU004233">
    <property type="protein sequence ID" value="KAF2670934.1"/>
    <property type="molecule type" value="Genomic_DNA"/>
</dbReference>
<feature type="domain" description="Carbohydrate kinase PfkB" evidence="6">
    <location>
        <begin position="405"/>
        <end position="596"/>
    </location>
</feature>
<evidence type="ECO:0000256" key="4">
    <source>
        <dbReference type="ARBA" id="ARBA00023239"/>
    </source>
</evidence>
<dbReference type="Pfam" id="PF04227">
    <property type="entry name" value="Indigoidine_A"/>
    <property type="match status" value="1"/>
</dbReference>
<dbReference type="InterPro" id="IPR007342">
    <property type="entry name" value="PsuG"/>
</dbReference>
<evidence type="ECO:0000256" key="1">
    <source>
        <dbReference type="ARBA" id="ARBA00022723"/>
    </source>
</evidence>
<evidence type="ECO:0000313" key="7">
    <source>
        <dbReference type="EMBL" id="KAF2670934.1"/>
    </source>
</evidence>
<dbReference type="InterPro" id="IPR029056">
    <property type="entry name" value="Ribokinase-like"/>
</dbReference>
<gene>
    <name evidence="7" type="ORF">BT63DRAFT_446231</name>
</gene>
<keyword evidence="2" id="KW-0378">Hydrolase</keyword>
<evidence type="ECO:0000256" key="3">
    <source>
        <dbReference type="ARBA" id="ARBA00023211"/>
    </source>
</evidence>
<dbReference type="PANTHER" id="PTHR42909:SF1">
    <property type="entry name" value="CARBOHYDRATE KINASE PFKB DOMAIN-CONTAINING PROTEIN"/>
    <property type="match status" value="1"/>
</dbReference>